<evidence type="ECO:0000256" key="13">
    <source>
        <dbReference type="ARBA" id="ARBA00059679"/>
    </source>
</evidence>
<keyword evidence="11 15" id="KW-0175">Coiled coil</keyword>
<feature type="domain" description="RING-type" evidence="18">
    <location>
        <begin position="690"/>
        <end position="728"/>
    </location>
</feature>
<dbReference type="InterPro" id="IPR001841">
    <property type="entry name" value="Znf_RING"/>
</dbReference>
<keyword evidence="7 14" id="KW-0863">Zinc-finger</keyword>
<dbReference type="PANTHER" id="PTHR23163:SF0">
    <property type="entry name" value="E3 UBIQUITIN-PROTEIN LIGASE BRE1"/>
    <property type="match status" value="1"/>
</dbReference>
<dbReference type="PROSITE" id="PS00518">
    <property type="entry name" value="ZF_RING_1"/>
    <property type="match status" value="1"/>
</dbReference>
<accession>A0ABR3SJJ7</accession>
<evidence type="ECO:0000256" key="16">
    <source>
        <dbReference type="SAM" id="Coils"/>
    </source>
</evidence>
<dbReference type="InterPro" id="IPR017907">
    <property type="entry name" value="Znf_RING_CS"/>
</dbReference>
<protein>
    <recommendedName>
        <fullName evidence="15">E3 ubiquitin protein ligase</fullName>
        <ecNumber evidence="15">2.3.2.27</ecNumber>
    </recommendedName>
</protein>
<feature type="region of interest" description="Disordered" evidence="17">
    <location>
        <begin position="1"/>
        <end position="50"/>
    </location>
</feature>
<evidence type="ECO:0000256" key="3">
    <source>
        <dbReference type="ARBA" id="ARBA00004906"/>
    </source>
</evidence>
<evidence type="ECO:0000256" key="7">
    <source>
        <dbReference type="ARBA" id="ARBA00022771"/>
    </source>
</evidence>
<feature type="region of interest" description="Disordered" evidence="17">
    <location>
        <begin position="243"/>
        <end position="269"/>
    </location>
</feature>
<keyword evidence="6 15" id="KW-0479">Metal-binding</keyword>
<evidence type="ECO:0000256" key="8">
    <source>
        <dbReference type="ARBA" id="ARBA00022786"/>
    </source>
</evidence>
<evidence type="ECO:0000313" key="19">
    <source>
        <dbReference type="EMBL" id="KAL1622659.1"/>
    </source>
</evidence>
<evidence type="ECO:0000256" key="4">
    <source>
        <dbReference type="ARBA" id="ARBA00005555"/>
    </source>
</evidence>
<comment type="pathway">
    <text evidence="3 15">Protein modification; protein ubiquitination.</text>
</comment>
<evidence type="ECO:0000256" key="2">
    <source>
        <dbReference type="ARBA" id="ARBA00004123"/>
    </source>
</evidence>
<dbReference type="EC" id="2.3.2.27" evidence="15"/>
<evidence type="ECO:0000256" key="9">
    <source>
        <dbReference type="ARBA" id="ARBA00022833"/>
    </source>
</evidence>
<evidence type="ECO:0000256" key="5">
    <source>
        <dbReference type="ARBA" id="ARBA00022679"/>
    </source>
</evidence>
<dbReference type="InterPro" id="IPR058643">
    <property type="entry name" value="BRE1-like_CC"/>
</dbReference>
<gene>
    <name evidence="19" type="primary">BRE1</name>
    <name evidence="19" type="ORF">SLS56_008641</name>
</gene>
<proteinExistence type="inferred from homology"/>
<comment type="catalytic activity">
    <reaction evidence="1 15">
        <text>S-ubiquitinyl-[E2 ubiquitin-conjugating enzyme]-L-cysteine + [acceptor protein]-L-lysine = [E2 ubiquitin-conjugating enzyme]-L-cysteine + N(6)-ubiquitinyl-[acceptor protein]-L-lysine.</text>
        <dbReference type="EC" id="2.3.2.27"/>
    </reaction>
</comment>
<evidence type="ECO:0000256" key="10">
    <source>
        <dbReference type="ARBA" id="ARBA00022853"/>
    </source>
</evidence>
<dbReference type="InterPro" id="IPR013956">
    <property type="entry name" value="E3_ubiquit_lig_Bre1"/>
</dbReference>
<name>A0ABR3SJJ7_9PEZI</name>
<organism evidence="19 20">
    <name type="scientific">Neofusicoccum ribis</name>
    <dbReference type="NCBI Taxonomy" id="45134"/>
    <lineage>
        <taxon>Eukaryota</taxon>
        <taxon>Fungi</taxon>
        <taxon>Dikarya</taxon>
        <taxon>Ascomycota</taxon>
        <taxon>Pezizomycotina</taxon>
        <taxon>Dothideomycetes</taxon>
        <taxon>Dothideomycetes incertae sedis</taxon>
        <taxon>Botryosphaeriales</taxon>
        <taxon>Botryosphaeriaceae</taxon>
        <taxon>Neofusicoccum</taxon>
    </lineage>
</organism>
<comment type="similarity">
    <text evidence="4 15">Belongs to the BRE1 family.</text>
</comment>
<keyword evidence="9 15" id="KW-0862">Zinc</keyword>
<comment type="subcellular location">
    <subcellularLocation>
        <location evidence="2 15">Nucleus</location>
    </subcellularLocation>
</comment>
<evidence type="ECO:0000256" key="15">
    <source>
        <dbReference type="RuleBase" id="RU365038"/>
    </source>
</evidence>
<reference evidence="19 20" key="1">
    <citation type="submission" date="2024-02" db="EMBL/GenBank/DDBJ databases">
        <title>De novo assembly and annotation of 12 fungi associated with fruit tree decline syndrome in Ontario, Canada.</title>
        <authorList>
            <person name="Sulman M."/>
            <person name="Ellouze W."/>
            <person name="Ilyukhin E."/>
        </authorList>
    </citation>
    <scope>NUCLEOTIDE SEQUENCE [LARGE SCALE GENOMIC DNA]</scope>
    <source>
        <strain evidence="19 20">M1-105</strain>
    </source>
</reference>
<sequence>MRLASQSVTGPSLGVAKMEDRKRPAMTDRDDTAPPAKRQATLSNGTKALADLDPLTDRDRVFEEFTKDALIRQKNEYKRRKADLEERVAELEDKSKYHDDHLRIIDLWFSQLVDEVAVLANDTLPTSEPKPSESAPFPTSLLSSDSEAFKEHLHSRTSSIKKALSDLFSRIPAASPDVQDLQGQLSKLLSLEKQHTAELHRIIAEKEQYEARLQGATERYVLAERKYDRERSKAVAMVGLGAAPVPSASKDDSKQKADSPPAANGSVDSAEIEAARKEANAVAEKRKAQCEQLAAENRKLTEEVTSLKAKFAGLTNEDYAKTDLFKALRSQHEDVIKRINHLEATNVQLREEATKLHAERTAYRMQMDEESRAAISDTEAQLAKAEADLARIRNARDELASELAQRKAAQDDVSASSEQIKELASARESRIAALETEVERLRLRVGETQADAPSQDLESLSPEELRSKVTSLEKEYALLSNELPSMEAAWKKAQALAAKKTAELVNWEEQVNRLTAEKSKADQKYFAAMKAKDAREAECRHMKTMNARNAEIIAQLKSIESANQNMKINLEKQVAESGEALNRLQEQFRILQQKAGEKANTTESLQAQIAELKNALNAKDSTVLASKHTQRELEGETEKLKVRLQETERQLSNWKDKDKRDDMNEMWRVSGKLIVYFDREANGIQSYALCPVCRKNLKDTAIKTCGHVMCRDCVDEQFRGRSRKCPVDGRSFGNADVMKLNM</sequence>
<keyword evidence="10 15" id="KW-0156">Chromatin regulator</keyword>
<comment type="function">
    <text evidence="13">E3 ubiquitin-protein ligase that mediates monoubiquitination of histone H2B to form H2BK123ub1. H2BK123ub1 gives a specific tag for epigenetic transcriptional activation and is also a prerequisite for H3K4me and H3K79me formation.</text>
</comment>
<keyword evidence="5 15" id="KW-0808">Transferase</keyword>
<dbReference type="Gene3D" id="3.30.40.10">
    <property type="entry name" value="Zinc/RING finger domain, C3HC4 (zinc finger)"/>
    <property type="match status" value="1"/>
</dbReference>
<evidence type="ECO:0000256" key="11">
    <source>
        <dbReference type="ARBA" id="ARBA00023054"/>
    </source>
</evidence>
<comment type="caution">
    <text evidence="19">The sequence shown here is derived from an EMBL/GenBank/DDBJ whole genome shotgun (WGS) entry which is preliminary data.</text>
</comment>
<dbReference type="Pfam" id="PF08647">
    <property type="entry name" value="BRE1"/>
    <property type="match status" value="1"/>
</dbReference>
<keyword evidence="12 15" id="KW-0539">Nucleus</keyword>
<evidence type="ECO:0000259" key="18">
    <source>
        <dbReference type="PROSITE" id="PS50089"/>
    </source>
</evidence>
<evidence type="ECO:0000256" key="12">
    <source>
        <dbReference type="ARBA" id="ARBA00023242"/>
    </source>
</evidence>
<dbReference type="PANTHER" id="PTHR23163">
    <property type="entry name" value="RING FINGER PROTEIN-RELATED"/>
    <property type="match status" value="1"/>
</dbReference>
<dbReference type="Pfam" id="PF26095">
    <property type="entry name" value="CC_Bre1"/>
    <property type="match status" value="1"/>
</dbReference>
<keyword evidence="20" id="KW-1185">Reference proteome</keyword>
<feature type="coiled-coil region" evidence="16">
    <location>
        <begin position="556"/>
        <end position="657"/>
    </location>
</feature>
<evidence type="ECO:0000256" key="14">
    <source>
        <dbReference type="PROSITE-ProRule" id="PRU00175"/>
    </source>
</evidence>
<dbReference type="PROSITE" id="PS50089">
    <property type="entry name" value="ZF_RING_2"/>
    <property type="match status" value="1"/>
</dbReference>
<dbReference type="SUPFAM" id="SSF57850">
    <property type="entry name" value="RING/U-box"/>
    <property type="match status" value="1"/>
</dbReference>
<keyword evidence="8 15" id="KW-0833">Ubl conjugation pathway</keyword>
<dbReference type="SMART" id="SM00184">
    <property type="entry name" value="RING"/>
    <property type="match status" value="1"/>
</dbReference>
<dbReference type="Proteomes" id="UP001521116">
    <property type="component" value="Unassembled WGS sequence"/>
</dbReference>
<evidence type="ECO:0000256" key="6">
    <source>
        <dbReference type="ARBA" id="ARBA00022723"/>
    </source>
</evidence>
<evidence type="ECO:0000256" key="17">
    <source>
        <dbReference type="SAM" id="MobiDB-lite"/>
    </source>
</evidence>
<feature type="compositionally biased region" description="Basic and acidic residues" evidence="17">
    <location>
        <begin position="17"/>
        <end position="32"/>
    </location>
</feature>
<dbReference type="Pfam" id="PF00097">
    <property type="entry name" value="zf-C3HC4"/>
    <property type="match status" value="1"/>
</dbReference>
<feature type="coiled-coil region" evidence="16">
    <location>
        <begin position="192"/>
        <end position="233"/>
    </location>
</feature>
<feature type="coiled-coil region" evidence="16">
    <location>
        <begin position="67"/>
        <end position="94"/>
    </location>
</feature>
<feature type="compositionally biased region" description="Polar residues" evidence="17">
    <location>
        <begin position="1"/>
        <end position="10"/>
    </location>
</feature>
<dbReference type="EMBL" id="JAJVDC020000131">
    <property type="protein sequence ID" value="KAL1622659.1"/>
    <property type="molecule type" value="Genomic_DNA"/>
</dbReference>
<dbReference type="InterPro" id="IPR018957">
    <property type="entry name" value="Znf_C3HC4_RING-type"/>
</dbReference>
<evidence type="ECO:0000313" key="20">
    <source>
        <dbReference type="Proteomes" id="UP001521116"/>
    </source>
</evidence>
<evidence type="ECO:0000256" key="1">
    <source>
        <dbReference type="ARBA" id="ARBA00000900"/>
    </source>
</evidence>
<dbReference type="CDD" id="cd16499">
    <property type="entry name" value="RING-HC_Bre1-like"/>
    <property type="match status" value="1"/>
</dbReference>
<dbReference type="InterPro" id="IPR013083">
    <property type="entry name" value="Znf_RING/FYVE/PHD"/>
</dbReference>